<dbReference type="Pfam" id="PF13966">
    <property type="entry name" value="zf-RVT"/>
    <property type="match status" value="1"/>
</dbReference>
<organism evidence="2 3">
    <name type="scientific">Artemisia annua</name>
    <name type="common">Sweet wormwood</name>
    <dbReference type="NCBI Taxonomy" id="35608"/>
    <lineage>
        <taxon>Eukaryota</taxon>
        <taxon>Viridiplantae</taxon>
        <taxon>Streptophyta</taxon>
        <taxon>Embryophyta</taxon>
        <taxon>Tracheophyta</taxon>
        <taxon>Spermatophyta</taxon>
        <taxon>Magnoliopsida</taxon>
        <taxon>eudicotyledons</taxon>
        <taxon>Gunneridae</taxon>
        <taxon>Pentapetalae</taxon>
        <taxon>asterids</taxon>
        <taxon>campanulids</taxon>
        <taxon>Asterales</taxon>
        <taxon>Asteraceae</taxon>
        <taxon>Asteroideae</taxon>
        <taxon>Anthemideae</taxon>
        <taxon>Artemisiinae</taxon>
        <taxon>Artemisia</taxon>
    </lineage>
</organism>
<dbReference type="AlphaFoldDB" id="A0A2U1LG09"/>
<evidence type="ECO:0000313" key="2">
    <source>
        <dbReference type="EMBL" id="PWA47938.1"/>
    </source>
</evidence>
<feature type="domain" description="Reverse transcriptase zinc-binding" evidence="1">
    <location>
        <begin position="183"/>
        <end position="252"/>
    </location>
</feature>
<dbReference type="Proteomes" id="UP000245207">
    <property type="component" value="Unassembled WGS sequence"/>
</dbReference>
<evidence type="ECO:0000313" key="3">
    <source>
        <dbReference type="Proteomes" id="UP000245207"/>
    </source>
</evidence>
<keyword evidence="3" id="KW-1185">Reference proteome</keyword>
<evidence type="ECO:0000259" key="1">
    <source>
        <dbReference type="Pfam" id="PF13966"/>
    </source>
</evidence>
<reference evidence="2 3" key="1">
    <citation type="journal article" date="2018" name="Mol. Plant">
        <title>The genome of Artemisia annua provides insight into the evolution of Asteraceae family and artemisinin biosynthesis.</title>
        <authorList>
            <person name="Shen Q."/>
            <person name="Zhang L."/>
            <person name="Liao Z."/>
            <person name="Wang S."/>
            <person name="Yan T."/>
            <person name="Shi P."/>
            <person name="Liu M."/>
            <person name="Fu X."/>
            <person name="Pan Q."/>
            <person name="Wang Y."/>
            <person name="Lv Z."/>
            <person name="Lu X."/>
            <person name="Zhang F."/>
            <person name="Jiang W."/>
            <person name="Ma Y."/>
            <person name="Chen M."/>
            <person name="Hao X."/>
            <person name="Li L."/>
            <person name="Tang Y."/>
            <person name="Lv G."/>
            <person name="Zhou Y."/>
            <person name="Sun X."/>
            <person name="Brodelius P.E."/>
            <person name="Rose J.K.C."/>
            <person name="Tang K."/>
        </authorList>
    </citation>
    <scope>NUCLEOTIDE SEQUENCE [LARGE SCALE GENOMIC DNA]</scope>
    <source>
        <strain evidence="3">cv. Huhao1</strain>
        <tissue evidence="2">Leaf</tissue>
    </source>
</reference>
<dbReference type="EMBL" id="PKPP01009584">
    <property type="protein sequence ID" value="PWA47938.1"/>
    <property type="molecule type" value="Genomic_DNA"/>
</dbReference>
<proteinExistence type="predicted"/>
<dbReference type="PANTHER" id="PTHR33116">
    <property type="entry name" value="REVERSE TRANSCRIPTASE ZINC-BINDING DOMAIN-CONTAINING PROTEIN-RELATED-RELATED"/>
    <property type="match status" value="1"/>
</dbReference>
<protein>
    <recommendedName>
        <fullName evidence="1">Reverse transcriptase zinc-binding domain-containing protein</fullName>
    </recommendedName>
</protein>
<name>A0A2U1LG09_ARTAN</name>
<comment type="caution">
    <text evidence="2">The sequence shown here is derived from an EMBL/GenBank/DDBJ whole genome shotgun (WGS) entry which is preliminary data.</text>
</comment>
<sequence length="253" mass="28279">MDGEDLSLDETNGISWVKWDSVLQSIESGGLGIGSLKAKNVGLIGKWWWRFLNEKNELWCKVISAFHGTDDSFSSGFGLGLHKSGVMNGIWVGNWGWCSSPRGRTLDEVGELSRLIGNLVLSPEQQDGWRWKLNPNVGELSRLIGNLVLSPEQQDGWRWKLNPNGKFTVNNLSKLIDVAILGSNVMSCKVDWNRFVPRKVNIFIWRAVNDRLPTHANLLLRGLPISSSLCPFCGLEEESIHHNILSCSVVSQI</sequence>
<dbReference type="OrthoDB" id="1088187at2759"/>
<accession>A0A2U1LG09</accession>
<gene>
    <name evidence="2" type="ORF">CTI12_AA491590</name>
</gene>
<dbReference type="InterPro" id="IPR026960">
    <property type="entry name" value="RVT-Znf"/>
</dbReference>
<dbReference type="PANTHER" id="PTHR33116:SF78">
    <property type="entry name" value="OS12G0587133 PROTEIN"/>
    <property type="match status" value="1"/>
</dbReference>